<dbReference type="InterPro" id="IPR058498">
    <property type="entry name" value="DUF8185"/>
</dbReference>
<dbReference type="InterPro" id="IPR058323">
    <property type="entry name" value="DUF8010"/>
</dbReference>
<protein>
    <submittedName>
        <fullName evidence="3">Uncharacterized protein</fullName>
    </submittedName>
</protein>
<evidence type="ECO:0000259" key="2">
    <source>
        <dbReference type="Pfam" id="PF26572"/>
    </source>
</evidence>
<feature type="domain" description="DUF8185" evidence="2">
    <location>
        <begin position="107"/>
        <end position="208"/>
    </location>
</feature>
<dbReference type="Proteomes" id="UP000233276">
    <property type="component" value="Chromosome"/>
</dbReference>
<reference evidence="3 4" key="1">
    <citation type="submission" date="2017-12" db="EMBL/GenBank/DDBJ databases">
        <title>Isolation and characterization of estrogens degradatiion strain Microbacterium hominis SJTG1.</title>
        <authorList>
            <person name="Xiong W."/>
            <person name="Yin C."/>
            <person name="Zheng D."/>
            <person name="Liang R."/>
        </authorList>
    </citation>
    <scope>NUCLEOTIDE SEQUENCE [LARGE SCALE GENOMIC DNA]</scope>
    <source>
        <strain evidence="3 4">SJTG1</strain>
    </source>
</reference>
<dbReference type="KEGG" id="mhos:CXR34_09780"/>
<feature type="domain" description="DUF8010" evidence="1">
    <location>
        <begin position="2"/>
        <end position="104"/>
    </location>
</feature>
<accession>A0A2K9DR34</accession>
<dbReference type="Pfam" id="PF26035">
    <property type="entry name" value="DUF8010"/>
    <property type="match status" value="1"/>
</dbReference>
<dbReference type="EMBL" id="CP025299">
    <property type="protein sequence ID" value="AUG29706.1"/>
    <property type="molecule type" value="Genomic_DNA"/>
</dbReference>
<evidence type="ECO:0000259" key="1">
    <source>
        <dbReference type="Pfam" id="PF26035"/>
    </source>
</evidence>
<dbReference type="Pfam" id="PF26572">
    <property type="entry name" value="DUF8185"/>
    <property type="match status" value="1"/>
</dbReference>
<evidence type="ECO:0000313" key="4">
    <source>
        <dbReference type="Proteomes" id="UP000233276"/>
    </source>
</evidence>
<proteinExistence type="predicted"/>
<sequence length="222" mass="22865">MSAHLLFSDAPSAADVLVFAQRAARLGDGTVRLRAAGGTLAVTSAPLAPQTLLEATPTVLGMRFVRVDPELECDLVVDAAALAPGDAPNAIALPDSAVTAPWAGVSPPRSGWERAASLDAATLAARAQWGIAAVAEAVPDAAGEDVVRLVRAQVWGEPDGEVVDLPRGVAFAAFALGFIGGEETATVHRSGPWTRVSLRRGHVLTRTRVHSGLTEVRTTGAA</sequence>
<evidence type="ECO:0000313" key="3">
    <source>
        <dbReference type="EMBL" id="AUG29706.1"/>
    </source>
</evidence>
<organism evidence="3 4">
    <name type="scientific">Microbacterium hominis</name>
    <dbReference type="NCBI Taxonomy" id="162426"/>
    <lineage>
        <taxon>Bacteria</taxon>
        <taxon>Bacillati</taxon>
        <taxon>Actinomycetota</taxon>
        <taxon>Actinomycetes</taxon>
        <taxon>Micrococcales</taxon>
        <taxon>Microbacteriaceae</taxon>
        <taxon>Microbacterium</taxon>
    </lineage>
</organism>
<gene>
    <name evidence="3" type="ORF">CXR34_09780</name>
</gene>
<name>A0A2K9DR34_9MICO</name>
<dbReference type="AlphaFoldDB" id="A0A2K9DR34"/>
<dbReference type="RefSeq" id="WP_101306263.1">
    <property type="nucleotide sequence ID" value="NZ_CP025299.1"/>
</dbReference>